<dbReference type="InterPro" id="IPR036291">
    <property type="entry name" value="NAD(P)-bd_dom_sf"/>
</dbReference>
<evidence type="ECO:0000259" key="1">
    <source>
        <dbReference type="Pfam" id="PF16363"/>
    </source>
</evidence>
<organism evidence="2 3">
    <name type="scientific">Terrabacter aerolatus</name>
    <dbReference type="NCBI Taxonomy" id="422442"/>
    <lineage>
        <taxon>Bacteria</taxon>
        <taxon>Bacillati</taxon>
        <taxon>Actinomycetota</taxon>
        <taxon>Actinomycetes</taxon>
        <taxon>Micrococcales</taxon>
        <taxon>Intrasporangiaceae</taxon>
        <taxon>Terrabacter</taxon>
    </lineage>
</organism>
<feature type="domain" description="NAD(P)-binding" evidence="1">
    <location>
        <begin position="44"/>
        <end position="349"/>
    </location>
</feature>
<gene>
    <name evidence="2" type="ORF">TAE01_28020</name>
</gene>
<comment type="caution">
    <text evidence="2">The sequence shown here is derived from an EMBL/GenBank/DDBJ whole genome shotgun (WGS) entry which is preliminary data.</text>
</comment>
<protein>
    <submittedName>
        <fullName evidence="2">UDP-glucose 4-epimerase</fullName>
    </submittedName>
</protein>
<reference evidence="2 3" key="1">
    <citation type="submission" date="2019-07" db="EMBL/GenBank/DDBJ databases">
        <title>Whole genome shotgun sequence of Terrabacter aerolatus NBRC 106305.</title>
        <authorList>
            <person name="Hosoyama A."/>
            <person name="Uohara A."/>
            <person name="Ohji S."/>
            <person name="Ichikawa N."/>
        </authorList>
    </citation>
    <scope>NUCLEOTIDE SEQUENCE [LARGE SCALE GENOMIC DNA]</scope>
    <source>
        <strain evidence="2 3">NBRC 106305</strain>
    </source>
</reference>
<evidence type="ECO:0000313" key="3">
    <source>
        <dbReference type="Proteomes" id="UP000321534"/>
    </source>
</evidence>
<accession>A0A512D3G2</accession>
<dbReference type="Pfam" id="PF16363">
    <property type="entry name" value="GDP_Man_Dehyd"/>
    <property type="match status" value="1"/>
</dbReference>
<dbReference type="AlphaFoldDB" id="A0A512D3G2"/>
<dbReference type="InterPro" id="IPR045869">
    <property type="entry name" value="Arna-like_SDR_e"/>
</dbReference>
<dbReference type="SUPFAM" id="SSF51735">
    <property type="entry name" value="NAD(P)-binding Rossmann-fold domains"/>
    <property type="match status" value="1"/>
</dbReference>
<sequence>MPAPSRWGGQTMSNHDEKADVTTELTPAPMAAPIDGSIAGKTVLVTGSDGFIGSHVVERLLADGAHVRAFCLYNSNGSTGWLDESDAFRAAVRDGQAEVVLGDIRDPEHVMATTEGVDVVLHLAALIAIPFSYVAPRSYVETNVIGTLNVLEAVRRHGTPRMVNTSTSEVYGTPESVPITEAHPLRGQSPYSATKISADKMCESYALSFETPVTTLRPFNTFGPRQSTRAVIPTVLSQLLAGAREIKLGDVTPKRDFTFVTDTADGFVRAALAEVEPGATIQLGTGRTVSVGDVVQLCCKVTGSDAQIVTESDRIRPEGSEVQILLSDPSRANEVLGWAPTVSLEEGLAATAEWLRPRVDPETAGRYHR</sequence>
<dbReference type="Gene3D" id="3.40.50.720">
    <property type="entry name" value="NAD(P)-binding Rossmann-like Domain"/>
    <property type="match status" value="1"/>
</dbReference>
<evidence type="ECO:0000313" key="2">
    <source>
        <dbReference type="EMBL" id="GEO30992.1"/>
    </source>
</evidence>
<name>A0A512D3G2_9MICO</name>
<dbReference type="GO" id="GO:0016831">
    <property type="term" value="F:carboxy-lyase activity"/>
    <property type="evidence" value="ECO:0007669"/>
    <property type="project" value="InterPro"/>
</dbReference>
<dbReference type="PANTHER" id="PTHR43000">
    <property type="entry name" value="DTDP-D-GLUCOSE 4,6-DEHYDRATASE-RELATED"/>
    <property type="match status" value="1"/>
</dbReference>
<dbReference type="Proteomes" id="UP000321534">
    <property type="component" value="Unassembled WGS sequence"/>
</dbReference>
<proteinExistence type="predicted"/>
<keyword evidence="3" id="KW-1185">Reference proteome</keyword>
<dbReference type="EMBL" id="BJYX01000015">
    <property type="protein sequence ID" value="GEO30992.1"/>
    <property type="molecule type" value="Genomic_DNA"/>
</dbReference>
<dbReference type="CDD" id="cd05257">
    <property type="entry name" value="Arna_like_SDR_e"/>
    <property type="match status" value="1"/>
</dbReference>
<dbReference type="InterPro" id="IPR016040">
    <property type="entry name" value="NAD(P)-bd_dom"/>
</dbReference>
<dbReference type="Gene3D" id="3.90.25.10">
    <property type="entry name" value="UDP-galactose 4-epimerase, domain 1"/>
    <property type="match status" value="1"/>
</dbReference>
<dbReference type="RefSeq" id="WP_246111350.1">
    <property type="nucleotide sequence ID" value="NZ_BAAARO010000008.1"/>
</dbReference>